<evidence type="ECO:0000313" key="1">
    <source>
        <dbReference type="EMBL" id="KAG7366673.1"/>
    </source>
</evidence>
<proteinExistence type="predicted"/>
<dbReference type="EMBL" id="JAGRRH010000007">
    <property type="protein sequence ID" value="KAG7366673.1"/>
    <property type="molecule type" value="Genomic_DNA"/>
</dbReference>
<name>A0A9K3Q0P1_9STRA</name>
<dbReference type="AlphaFoldDB" id="A0A9K3Q0P1"/>
<gene>
    <name evidence="1" type="ORF">IV203_029343</name>
</gene>
<protein>
    <submittedName>
        <fullName evidence="1">Uncharacterized protein</fullName>
    </submittedName>
</protein>
<comment type="caution">
    <text evidence="1">The sequence shown here is derived from an EMBL/GenBank/DDBJ whole genome shotgun (WGS) entry which is preliminary data.</text>
</comment>
<accession>A0A9K3Q0P1</accession>
<reference evidence="1" key="2">
    <citation type="submission" date="2021-04" db="EMBL/GenBank/DDBJ databases">
        <authorList>
            <person name="Podell S."/>
        </authorList>
    </citation>
    <scope>NUCLEOTIDE SEQUENCE</scope>
    <source>
        <strain evidence="1">Hildebrandi</strain>
    </source>
</reference>
<dbReference type="Proteomes" id="UP000693970">
    <property type="component" value="Unassembled WGS sequence"/>
</dbReference>
<organism evidence="1 2">
    <name type="scientific">Nitzschia inconspicua</name>
    <dbReference type="NCBI Taxonomy" id="303405"/>
    <lineage>
        <taxon>Eukaryota</taxon>
        <taxon>Sar</taxon>
        <taxon>Stramenopiles</taxon>
        <taxon>Ochrophyta</taxon>
        <taxon>Bacillariophyta</taxon>
        <taxon>Bacillariophyceae</taxon>
        <taxon>Bacillariophycidae</taxon>
        <taxon>Bacillariales</taxon>
        <taxon>Bacillariaceae</taxon>
        <taxon>Nitzschia</taxon>
    </lineage>
</organism>
<sequence length="148" mass="16724">MGTNSCQLISIDHLQQTALKGNVPDHVLIGYSNCCNCKYFSAYNPKLADEKNAETVQKMRVGLQQYTDSGYRFISAPRHEGRFFVLDITFDIRQPDVFQTVIVYDSLSITSSSRATAVLLMLQNFVSGFCFHGLDHNLLPLHKPDYIV</sequence>
<keyword evidence="2" id="KW-1185">Reference proteome</keyword>
<reference evidence="1" key="1">
    <citation type="journal article" date="2021" name="Sci. Rep.">
        <title>Diploid genomic architecture of Nitzschia inconspicua, an elite biomass production diatom.</title>
        <authorList>
            <person name="Oliver A."/>
            <person name="Podell S."/>
            <person name="Pinowska A."/>
            <person name="Traller J.C."/>
            <person name="Smith S.R."/>
            <person name="McClure R."/>
            <person name="Beliaev A."/>
            <person name="Bohutskyi P."/>
            <person name="Hill E.A."/>
            <person name="Rabines A."/>
            <person name="Zheng H."/>
            <person name="Allen L.Z."/>
            <person name="Kuo A."/>
            <person name="Grigoriev I.V."/>
            <person name="Allen A.E."/>
            <person name="Hazlebeck D."/>
            <person name="Allen E.E."/>
        </authorList>
    </citation>
    <scope>NUCLEOTIDE SEQUENCE</scope>
    <source>
        <strain evidence="1">Hildebrandi</strain>
    </source>
</reference>
<evidence type="ECO:0000313" key="2">
    <source>
        <dbReference type="Proteomes" id="UP000693970"/>
    </source>
</evidence>